<feature type="non-terminal residue" evidence="2">
    <location>
        <position position="117"/>
    </location>
</feature>
<feature type="region of interest" description="Disordered" evidence="1">
    <location>
        <begin position="76"/>
        <end position="96"/>
    </location>
</feature>
<organism evidence="2 3">
    <name type="scientific">Scytalidium lignicola</name>
    <name type="common">Hyphomycete</name>
    <dbReference type="NCBI Taxonomy" id="5539"/>
    <lineage>
        <taxon>Eukaryota</taxon>
        <taxon>Fungi</taxon>
        <taxon>Dikarya</taxon>
        <taxon>Ascomycota</taxon>
        <taxon>Pezizomycotina</taxon>
        <taxon>Leotiomycetes</taxon>
        <taxon>Leotiomycetes incertae sedis</taxon>
        <taxon>Scytalidium</taxon>
    </lineage>
</organism>
<accession>A0A3E2HLI0</accession>
<dbReference type="EMBL" id="NCSJ02000024">
    <property type="protein sequence ID" value="RFU34215.1"/>
    <property type="molecule type" value="Genomic_DNA"/>
</dbReference>
<proteinExistence type="predicted"/>
<gene>
    <name evidence="2" type="ORF">B7463_g2134</name>
</gene>
<dbReference type="OrthoDB" id="1696305at2759"/>
<dbReference type="STRING" id="5539.A0A3E2HLI0"/>
<dbReference type="Proteomes" id="UP000258309">
    <property type="component" value="Unassembled WGS sequence"/>
</dbReference>
<dbReference type="AlphaFoldDB" id="A0A3E2HLI0"/>
<evidence type="ECO:0000256" key="1">
    <source>
        <dbReference type="SAM" id="MobiDB-lite"/>
    </source>
</evidence>
<reference evidence="2 3" key="1">
    <citation type="submission" date="2018-05" db="EMBL/GenBank/DDBJ databases">
        <title>Draft genome sequence of Scytalidium lignicola DSM 105466, a ubiquitous saprotrophic fungus.</title>
        <authorList>
            <person name="Buettner E."/>
            <person name="Gebauer A.M."/>
            <person name="Hofrichter M."/>
            <person name="Liers C."/>
            <person name="Kellner H."/>
        </authorList>
    </citation>
    <scope>NUCLEOTIDE SEQUENCE [LARGE SCALE GENOMIC DNA]</scope>
    <source>
        <strain evidence="2 3">DSM 105466</strain>
    </source>
</reference>
<dbReference type="OMA" id="PALMTIY"/>
<evidence type="ECO:0000313" key="2">
    <source>
        <dbReference type="EMBL" id="RFU34215.1"/>
    </source>
</evidence>
<keyword evidence="3" id="KW-1185">Reference proteome</keyword>
<comment type="caution">
    <text evidence="2">The sequence shown here is derived from an EMBL/GenBank/DDBJ whole genome shotgun (WGS) entry which is preliminary data.</text>
</comment>
<evidence type="ECO:0000313" key="3">
    <source>
        <dbReference type="Proteomes" id="UP000258309"/>
    </source>
</evidence>
<sequence length="117" mass="13053">MTVNRTTNQEGPALMTIYFNNQATSGSGTSSGPSEKAVTINMKHKQESEILSQFLTVSKAKPVTATPEETQLMKDLEEQKARSERDSRRMQLVNEKRKRQEAILIQARGEVAASREA</sequence>
<feature type="non-terminal residue" evidence="2">
    <location>
        <position position="1"/>
    </location>
</feature>
<protein>
    <submittedName>
        <fullName evidence="2">Uncharacterized protein</fullName>
    </submittedName>
</protein>
<name>A0A3E2HLI0_SCYLI</name>